<accession>A0A2U2X587</accession>
<evidence type="ECO:0000313" key="1">
    <source>
        <dbReference type="EMBL" id="PWH82957.1"/>
    </source>
</evidence>
<sequence>MKIRRSFNKGCEEEKSRQVCKAIYYKKQAILYRTSGAKYIVMAVPLFFTQRQKRGFTEVHRDSPVVKNKKPNQEHLKFY</sequence>
<evidence type="ECO:0000313" key="2">
    <source>
        <dbReference type="Proteomes" id="UP000245370"/>
    </source>
</evidence>
<proteinExistence type="predicted"/>
<keyword evidence="2" id="KW-1185">Reference proteome</keyword>
<organism evidence="1 2">
    <name type="scientific">Brumimicrobium oceani</name>
    <dbReference type="NCBI Taxonomy" id="2100725"/>
    <lineage>
        <taxon>Bacteria</taxon>
        <taxon>Pseudomonadati</taxon>
        <taxon>Bacteroidota</taxon>
        <taxon>Flavobacteriia</taxon>
        <taxon>Flavobacteriales</taxon>
        <taxon>Crocinitomicaceae</taxon>
        <taxon>Brumimicrobium</taxon>
    </lineage>
</organism>
<comment type="caution">
    <text evidence="1">The sequence shown here is derived from an EMBL/GenBank/DDBJ whole genome shotgun (WGS) entry which is preliminary data.</text>
</comment>
<dbReference type="EMBL" id="QFRJ01000013">
    <property type="protein sequence ID" value="PWH82957.1"/>
    <property type="molecule type" value="Genomic_DNA"/>
</dbReference>
<gene>
    <name evidence="1" type="ORF">DIT68_13760</name>
</gene>
<name>A0A2U2X587_9FLAO</name>
<reference evidence="1 2" key="2">
    <citation type="submission" date="2018-05" db="EMBL/GenBank/DDBJ databases">
        <authorList>
            <person name="Lanie J.A."/>
            <person name="Ng W.-L."/>
            <person name="Kazmierczak K.M."/>
            <person name="Andrzejewski T.M."/>
            <person name="Davidsen T.M."/>
            <person name="Wayne K.J."/>
            <person name="Tettelin H."/>
            <person name="Glass J.I."/>
            <person name="Rusch D."/>
            <person name="Podicherti R."/>
            <person name="Tsui H.-C.T."/>
            <person name="Winkler M.E."/>
        </authorList>
    </citation>
    <scope>NUCLEOTIDE SEQUENCE [LARGE SCALE GENOMIC DNA]</scope>
    <source>
        <strain evidence="1 2">C305</strain>
    </source>
</reference>
<dbReference type="AlphaFoldDB" id="A0A2U2X587"/>
<dbReference type="Proteomes" id="UP000245370">
    <property type="component" value="Unassembled WGS sequence"/>
</dbReference>
<reference evidence="1 2" key="1">
    <citation type="submission" date="2018-05" db="EMBL/GenBank/DDBJ databases">
        <title>Brumimicrobium oceani sp. nov., isolated from coastal sediment.</title>
        <authorList>
            <person name="Kou Y."/>
        </authorList>
    </citation>
    <scope>NUCLEOTIDE SEQUENCE [LARGE SCALE GENOMIC DNA]</scope>
    <source>
        <strain evidence="1 2">C305</strain>
    </source>
</reference>
<protein>
    <submittedName>
        <fullName evidence="1">Uncharacterized protein</fullName>
    </submittedName>
</protein>